<evidence type="ECO:0000256" key="6">
    <source>
        <dbReference type="ARBA" id="ARBA00022989"/>
    </source>
</evidence>
<dbReference type="PANTHER" id="PTHR30294">
    <property type="entry name" value="MEMBRANE COMPONENT OF ABC TRANSPORTER YHHJ-RELATED"/>
    <property type="match status" value="1"/>
</dbReference>
<dbReference type="PROSITE" id="PS51012">
    <property type="entry name" value="ABC_TM2"/>
    <property type="match status" value="1"/>
</dbReference>
<evidence type="ECO:0000313" key="11">
    <source>
        <dbReference type="Proteomes" id="UP000308891"/>
    </source>
</evidence>
<evidence type="ECO:0000256" key="2">
    <source>
        <dbReference type="ARBA" id="ARBA00007783"/>
    </source>
</evidence>
<dbReference type="RefSeq" id="WP_136550989.1">
    <property type="nucleotide sequence ID" value="NZ_STGJ01000001.1"/>
</dbReference>
<feature type="transmembrane region" description="Helical" evidence="8">
    <location>
        <begin position="27"/>
        <end position="49"/>
    </location>
</feature>
<evidence type="ECO:0000256" key="1">
    <source>
        <dbReference type="ARBA" id="ARBA00004651"/>
    </source>
</evidence>
<keyword evidence="6 8" id="KW-1133">Transmembrane helix</keyword>
<dbReference type="Gene3D" id="3.40.1710.10">
    <property type="entry name" value="abc type-2 transporter like domain"/>
    <property type="match status" value="1"/>
</dbReference>
<evidence type="ECO:0000259" key="9">
    <source>
        <dbReference type="PROSITE" id="PS51012"/>
    </source>
</evidence>
<gene>
    <name evidence="10" type="ORF">E5K04_00765</name>
</gene>
<dbReference type="InterPro" id="IPR013525">
    <property type="entry name" value="ABC2_TM"/>
</dbReference>
<comment type="caution">
    <text evidence="10">The sequence shown here is derived from an EMBL/GenBank/DDBJ whole genome shotgun (WGS) entry which is preliminary data.</text>
</comment>
<feature type="transmembrane region" description="Helical" evidence="8">
    <location>
        <begin position="260"/>
        <end position="282"/>
    </location>
</feature>
<keyword evidence="4" id="KW-1003">Cell membrane</keyword>
<reference evidence="10 11" key="1">
    <citation type="submission" date="2019-04" db="EMBL/GenBank/DDBJ databases">
        <title>Crenobacter sp. nov.</title>
        <authorList>
            <person name="Shi S."/>
        </authorList>
    </citation>
    <scope>NUCLEOTIDE SEQUENCE [LARGE SCALE GENOMIC DNA]</scope>
    <source>
        <strain evidence="10 11">GY 70310</strain>
    </source>
</reference>
<evidence type="ECO:0000256" key="5">
    <source>
        <dbReference type="ARBA" id="ARBA00022692"/>
    </source>
</evidence>
<feature type="transmembrane region" description="Helical" evidence="8">
    <location>
        <begin position="186"/>
        <end position="204"/>
    </location>
</feature>
<proteinExistence type="inferred from homology"/>
<keyword evidence="5 8" id="KW-0812">Transmembrane</keyword>
<dbReference type="InterPro" id="IPR047817">
    <property type="entry name" value="ABC2_TM_bact-type"/>
</dbReference>
<dbReference type="GO" id="GO:0005886">
    <property type="term" value="C:plasma membrane"/>
    <property type="evidence" value="ECO:0007669"/>
    <property type="project" value="UniProtKB-SubCell"/>
</dbReference>
<dbReference type="PANTHER" id="PTHR30294:SF47">
    <property type="entry name" value="INNER MEMBRANE TRANSPORT PERMEASE YHHJ"/>
    <property type="match status" value="1"/>
</dbReference>
<feature type="transmembrane region" description="Helical" evidence="8">
    <location>
        <begin position="288"/>
        <end position="306"/>
    </location>
</feature>
<feature type="transmembrane region" description="Helical" evidence="8">
    <location>
        <begin position="318"/>
        <end position="340"/>
    </location>
</feature>
<feature type="domain" description="ABC transmembrane type-2" evidence="9">
    <location>
        <begin position="130"/>
        <end position="373"/>
    </location>
</feature>
<dbReference type="OrthoDB" id="9808686at2"/>
<evidence type="ECO:0000256" key="3">
    <source>
        <dbReference type="ARBA" id="ARBA00022448"/>
    </source>
</evidence>
<dbReference type="Pfam" id="PF12698">
    <property type="entry name" value="ABC2_membrane_3"/>
    <property type="match status" value="1"/>
</dbReference>
<dbReference type="GO" id="GO:0140359">
    <property type="term" value="F:ABC-type transporter activity"/>
    <property type="evidence" value="ECO:0007669"/>
    <property type="project" value="InterPro"/>
</dbReference>
<accession>A0A4T0V5F8</accession>
<dbReference type="InterPro" id="IPR051449">
    <property type="entry name" value="ABC-2_transporter_component"/>
</dbReference>
<dbReference type="AlphaFoldDB" id="A0A4T0V5F8"/>
<keyword evidence="3" id="KW-0813">Transport</keyword>
<comment type="subcellular location">
    <subcellularLocation>
        <location evidence="1">Cell membrane</location>
        <topology evidence="1">Multi-pass membrane protein</topology>
    </subcellularLocation>
</comment>
<name>A0A4T0V5F8_9NEIS</name>
<evidence type="ECO:0000256" key="8">
    <source>
        <dbReference type="SAM" id="Phobius"/>
    </source>
</evidence>
<dbReference type="EMBL" id="STGJ01000001">
    <property type="protein sequence ID" value="TIC86978.1"/>
    <property type="molecule type" value="Genomic_DNA"/>
</dbReference>
<sequence>MNALSRWCLQLRVMFGKELRQLGRDRVLLAFIVYAFTVDIFLAASGVSLQLKLASTFVQDVDHSSASRELASRFLPPYFQVKGALEDERAADAALSSGRAMLVLTVPAGFGEDLARGEPTHVQLQVDTSNAVLGFLAASYAEQIVARFGLETQQAGKTPLPVIENRTRVWFNPNQEDSWFMGISELLNVITIFSVLLPAAAAVREKERGTIEQLLVSPLTPLQILLPKVLSMTVVILAGTALALFCVLRPCFGVPMAGSVPAFFALTALYVFTSAGFGLLAATVARNLAQAGMLTILILAPMLFLSGAWTPPEAMPEWLAVFTHFSPLYYFINISFGLLLKGQSVAALWPSVFDMMALGMAAFAAGLLRFRRQFG</sequence>
<organism evidence="10 11">
    <name type="scientific">Crenobacter intestini</name>
    <dbReference type="NCBI Taxonomy" id="2563443"/>
    <lineage>
        <taxon>Bacteria</taxon>
        <taxon>Pseudomonadati</taxon>
        <taxon>Pseudomonadota</taxon>
        <taxon>Betaproteobacteria</taxon>
        <taxon>Neisseriales</taxon>
        <taxon>Neisseriaceae</taxon>
        <taxon>Crenobacter</taxon>
    </lineage>
</organism>
<evidence type="ECO:0000313" key="10">
    <source>
        <dbReference type="EMBL" id="TIC86978.1"/>
    </source>
</evidence>
<protein>
    <submittedName>
        <fullName evidence="10">ABC transporter permease</fullName>
    </submittedName>
</protein>
<keyword evidence="11" id="KW-1185">Reference proteome</keyword>
<evidence type="ECO:0000256" key="7">
    <source>
        <dbReference type="ARBA" id="ARBA00023136"/>
    </source>
</evidence>
<feature type="transmembrane region" description="Helical" evidence="8">
    <location>
        <begin position="224"/>
        <end position="248"/>
    </location>
</feature>
<evidence type="ECO:0000256" key="4">
    <source>
        <dbReference type="ARBA" id="ARBA00022475"/>
    </source>
</evidence>
<keyword evidence="7 8" id="KW-0472">Membrane</keyword>
<comment type="similarity">
    <text evidence="2">Belongs to the ABC-2 integral membrane protein family.</text>
</comment>
<dbReference type="Proteomes" id="UP000308891">
    <property type="component" value="Unassembled WGS sequence"/>
</dbReference>
<feature type="transmembrane region" description="Helical" evidence="8">
    <location>
        <begin position="346"/>
        <end position="368"/>
    </location>
</feature>